<evidence type="ECO:0000313" key="2">
    <source>
        <dbReference type="Proteomes" id="UP001501175"/>
    </source>
</evidence>
<accession>A0ABP8NDQ9</accession>
<protein>
    <submittedName>
        <fullName evidence="1">Uncharacterized protein</fullName>
    </submittedName>
</protein>
<name>A0ABP8NDQ9_9BACT</name>
<evidence type="ECO:0000313" key="1">
    <source>
        <dbReference type="EMBL" id="GAA4464120.1"/>
    </source>
</evidence>
<dbReference type="RefSeq" id="WP_345246931.1">
    <property type="nucleotide sequence ID" value="NZ_BAABHD010000076.1"/>
</dbReference>
<dbReference type="Proteomes" id="UP001501175">
    <property type="component" value="Unassembled WGS sequence"/>
</dbReference>
<sequence>MDSTIRTQSLASLGQIIQETSYNEGLAIGYDKGVTACIDYLMNQAVDFFKSGRNDDRALDLRAIAKDLSGVYTSPVDHDLIDRRERAFAELDIRQQEIKQITAQASSAVNKRV</sequence>
<organism evidence="1 2">
    <name type="scientific">Nibrella saemangeumensis</name>
    <dbReference type="NCBI Taxonomy" id="1084526"/>
    <lineage>
        <taxon>Bacteria</taxon>
        <taxon>Pseudomonadati</taxon>
        <taxon>Bacteroidota</taxon>
        <taxon>Cytophagia</taxon>
        <taxon>Cytophagales</taxon>
        <taxon>Spirosomataceae</taxon>
        <taxon>Nibrella</taxon>
    </lineage>
</organism>
<comment type="caution">
    <text evidence="1">The sequence shown here is derived from an EMBL/GenBank/DDBJ whole genome shotgun (WGS) entry which is preliminary data.</text>
</comment>
<keyword evidence="2" id="KW-1185">Reference proteome</keyword>
<reference evidence="2" key="1">
    <citation type="journal article" date="2019" name="Int. J. Syst. Evol. Microbiol.">
        <title>The Global Catalogue of Microorganisms (GCM) 10K type strain sequencing project: providing services to taxonomists for standard genome sequencing and annotation.</title>
        <authorList>
            <consortium name="The Broad Institute Genomics Platform"/>
            <consortium name="The Broad Institute Genome Sequencing Center for Infectious Disease"/>
            <person name="Wu L."/>
            <person name="Ma J."/>
        </authorList>
    </citation>
    <scope>NUCLEOTIDE SEQUENCE [LARGE SCALE GENOMIC DNA]</scope>
    <source>
        <strain evidence="2">JCM 17927</strain>
    </source>
</reference>
<dbReference type="EMBL" id="BAABHD010000076">
    <property type="protein sequence ID" value="GAA4464120.1"/>
    <property type="molecule type" value="Genomic_DNA"/>
</dbReference>
<gene>
    <name evidence="1" type="ORF">GCM10023189_42930</name>
</gene>
<proteinExistence type="predicted"/>